<evidence type="ECO:0000256" key="9">
    <source>
        <dbReference type="SAM" id="SignalP"/>
    </source>
</evidence>
<evidence type="ECO:0000256" key="5">
    <source>
        <dbReference type="ARBA" id="ARBA00022859"/>
    </source>
</evidence>
<dbReference type="AlphaFoldDB" id="A0A8W7K958"/>
<dbReference type="PROSITE" id="PS00134">
    <property type="entry name" value="TRYPSIN_HIS"/>
    <property type="match status" value="1"/>
</dbReference>
<evidence type="ECO:0000256" key="3">
    <source>
        <dbReference type="ARBA" id="ARBA00022588"/>
    </source>
</evidence>
<evidence type="ECO:0000256" key="8">
    <source>
        <dbReference type="ARBA" id="ARBA00024195"/>
    </source>
</evidence>
<dbReference type="SMART" id="SM00680">
    <property type="entry name" value="CLIP"/>
    <property type="match status" value="2"/>
</dbReference>
<dbReference type="Proteomes" id="UP000069272">
    <property type="component" value="Chromosome 2R"/>
</dbReference>
<dbReference type="SUPFAM" id="SSF50494">
    <property type="entry name" value="Trypsin-like serine proteases"/>
    <property type="match status" value="1"/>
</dbReference>
<dbReference type="InterPro" id="IPR009003">
    <property type="entry name" value="Peptidase_S1_PA"/>
</dbReference>
<dbReference type="CDD" id="cd00190">
    <property type="entry name" value="Tryp_SPc"/>
    <property type="match status" value="1"/>
</dbReference>
<dbReference type="SMART" id="SM00020">
    <property type="entry name" value="Tryp_SPc"/>
    <property type="match status" value="1"/>
</dbReference>
<feature type="chain" id="PRO_5036504460" description="Peptidase S1 domain-containing protein" evidence="9">
    <location>
        <begin position="24"/>
        <end position="443"/>
    </location>
</feature>
<accession>A0A8W7K958</accession>
<feature type="domain" description="Peptidase S1" evidence="10">
    <location>
        <begin position="223"/>
        <end position="442"/>
    </location>
</feature>
<dbReference type="GO" id="GO:0045087">
    <property type="term" value="P:innate immune response"/>
    <property type="evidence" value="ECO:0007669"/>
    <property type="project" value="UniProtKB-KW"/>
</dbReference>
<keyword evidence="6" id="KW-1015">Disulfide bond</keyword>
<dbReference type="InterPro" id="IPR018114">
    <property type="entry name" value="TRYPSIN_HIS"/>
</dbReference>
<dbReference type="InterPro" id="IPR051487">
    <property type="entry name" value="Ser/Thr_Proteases_Immune/Dev"/>
</dbReference>
<evidence type="ECO:0000256" key="7">
    <source>
        <dbReference type="ARBA" id="ARBA00023180"/>
    </source>
</evidence>
<dbReference type="GO" id="GO:0005576">
    <property type="term" value="C:extracellular region"/>
    <property type="evidence" value="ECO:0007669"/>
    <property type="project" value="UniProtKB-SubCell"/>
</dbReference>
<sequence length="443" mass="49035">MSFIRIITVLFILATLLFDHSFGSCTTPDERCVPLKHCSLYGSRLKSLRSSSRRSVRNEPGNKTLCTPEMAINDGEHVCCPTKHIECRLNGKLGVCTPQPFCPSLSSTTENELLKKPKANLCYQYKSQNHFCCTDQHCVYVPDSCKGRKANAVRSPSIFPKCVKPASGKRGYLIPKELCDGSRRKPKEKQCCVPPTTDRAIEHPKADKLARMRCGISGLPDKIANGEYAVQGEFPWMVALVYGKQGVQCGGTLIHPSYILTAGHCVTPTLTRARLGTTNMIDRASNNSTVQEITIDKRHRHPFKDIAVLQLVRKVTIVDGVVAPICLPISARKLMYIPKTMEITGWGMTEADVLSAVLLKAEITVELNKKYCVKDDQICTAKDVTSMHCRGDSGGPYQAAFNGSYVQYAVISIGRNTCSKENVTGRGVMIAYHINWILDQMEI</sequence>
<keyword evidence="3" id="KW-0399">Innate immunity</keyword>
<evidence type="ECO:0000256" key="1">
    <source>
        <dbReference type="ARBA" id="ARBA00004613"/>
    </source>
</evidence>
<evidence type="ECO:0000259" key="10">
    <source>
        <dbReference type="PROSITE" id="PS50240"/>
    </source>
</evidence>
<dbReference type="Gene3D" id="2.40.10.10">
    <property type="entry name" value="Trypsin-like serine proteases"/>
    <property type="match status" value="1"/>
</dbReference>
<comment type="subcellular location">
    <subcellularLocation>
        <location evidence="1">Secreted</location>
    </subcellularLocation>
</comment>
<protein>
    <recommendedName>
        <fullName evidence="10">Peptidase S1 domain-containing protein</fullName>
    </recommendedName>
</protein>
<dbReference type="GO" id="GO:0004252">
    <property type="term" value="F:serine-type endopeptidase activity"/>
    <property type="evidence" value="ECO:0007669"/>
    <property type="project" value="InterPro"/>
</dbReference>
<reference evidence="11" key="2">
    <citation type="submission" date="2022-08" db="UniProtKB">
        <authorList>
            <consortium name="EnsemblMetazoa"/>
        </authorList>
    </citation>
    <scope>IDENTIFICATION</scope>
    <source>
        <strain evidence="11">STECLA/ALBI9_A</strain>
    </source>
</reference>
<dbReference type="GO" id="GO:0006508">
    <property type="term" value="P:proteolysis"/>
    <property type="evidence" value="ECO:0007669"/>
    <property type="project" value="InterPro"/>
</dbReference>
<dbReference type="InterPro" id="IPR043504">
    <property type="entry name" value="Peptidase_S1_PA_chymotrypsin"/>
</dbReference>
<evidence type="ECO:0000256" key="4">
    <source>
        <dbReference type="ARBA" id="ARBA00022729"/>
    </source>
</evidence>
<evidence type="ECO:0000256" key="6">
    <source>
        <dbReference type="ARBA" id="ARBA00023157"/>
    </source>
</evidence>
<organism evidence="11 12">
    <name type="scientific">Anopheles albimanus</name>
    <name type="common">New world malaria mosquito</name>
    <dbReference type="NCBI Taxonomy" id="7167"/>
    <lineage>
        <taxon>Eukaryota</taxon>
        <taxon>Metazoa</taxon>
        <taxon>Ecdysozoa</taxon>
        <taxon>Arthropoda</taxon>
        <taxon>Hexapoda</taxon>
        <taxon>Insecta</taxon>
        <taxon>Pterygota</taxon>
        <taxon>Neoptera</taxon>
        <taxon>Endopterygota</taxon>
        <taxon>Diptera</taxon>
        <taxon>Nematocera</taxon>
        <taxon>Culicoidea</taxon>
        <taxon>Culicidae</taxon>
        <taxon>Anophelinae</taxon>
        <taxon>Anopheles</taxon>
    </lineage>
</organism>
<evidence type="ECO:0000313" key="12">
    <source>
        <dbReference type="Proteomes" id="UP000069272"/>
    </source>
</evidence>
<reference evidence="11 12" key="1">
    <citation type="journal article" date="2017" name="G3 (Bethesda)">
        <title>The Physical Genome Mapping of Anopheles albimanus Corrected Scaffold Misassemblies and Identified Interarm Rearrangements in Genus Anopheles.</title>
        <authorList>
            <person name="Artemov G.N."/>
            <person name="Peery A.N."/>
            <person name="Jiang X."/>
            <person name="Tu Z."/>
            <person name="Stegniy V.N."/>
            <person name="Sharakhova M.V."/>
            <person name="Sharakhov I.V."/>
        </authorList>
    </citation>
    <scope>NUCLEOTIDE SEQUENCE [LARGE SCALE GENOMIC DNA]</scope>
    <source>
        <strain evidence="11 12">ALBI9_A</strain>
    </source>
</reference>
<dbReference type="InterPro" id="IPR022700">
    <property type="entry name" value="CLIP"/>
</dbReference>
<keyword evidence="7" id="KW-0325">Glycoprotein</keyword>
<evidence type="ECO:0000256" key="2">
    <source>
        <dbReference type="ARBA" id="ARBA00022525"/>
    </source>
</evidence>
<feature type="signal peptide" evidence="9">
    <location>
        <begin position="1"/>
        <end position="23"/>
    </location>
</feature>
<proteinExistence type="inferred from homology"/>
<name>A0A8W7K958_ANOAL</name>
<dbReference type="PRINTS" id="PR00722">
    <property type="entry name" value="CHYMOTRYPSIN"/>
</dbReference>
<keyword evidence="4 9" id="KW-0732">Signal</keyword>
<keyword evidence="5" id="KW-0391">Immunity</keyword>
<dbReference type="PROSITE" id="PS50240">
    <property type="entry name" value="TRYPSIN_DOM"/>
    <property type="match status" value="1"/>
</dbReference>
<comment type="similarity">
    <text evidence="8">Belongs to the peptidase S1 family. CLIP subfamily.</text>
</comment>
<dbReference type="EnsemblMetazoa" id="AALB016691-RA">
    <property type="protein sequence ID" value="AALB016691-PA"/>
    <property type="gene ID" value="AALB016691"/>
</dbReference>
<evidence type="ECO:0000313" key="11">
    <source>
        <dbReference type="EnsemblMetazoa" id="AALB016691-PA"/>
    </source>
</evidence>
<dbReference type="Pfam" id="PF00089">
    <property type="entry name" value="Trypsin"/>
    <property type="match status" value="1"/>
</dbReference>
<keyword evidence="2" id="KW-0964">Secreted</keyword>
<keyword evidence="12" id="KW-1185">Reference proteome</keyword>
<dbReference type="PANTHER" id="PTHR24256">
    <property type="entry name" value="TRYPTASE-RELATED"/>
    <property type="match status" value="1"/>
</dbReference>
<dbReference type="InterPro" id="IPR001314">
    <property type="entry name" value="Peptidase_S1A"/>
</dbReference>
<dbReference type="InterPro" id="IPR001254">
    <property type="entry name" value="Trypsin_dom"/>
</dbReference>